<sequence>MFDLLNTTTSSLSIASAAAAALSVAGYFRYKQYIDQCRITVITSDPKTSVILRQTDNEGAVTLHDILHSKCPSLTDAQQAYMIPTPYLGTGLLQTIYATLRIRQRDQLSDIKYERELLVMEDAATVSLDWYPGIGSCQEAGDQPIVMIMSGVGGSSHEHHIRVVVKALALSLLRFRVVVVNHRGTARTPITSATPYDSGFTEDFRTTVAHVRERHPCSKLIAVGFSMGANILTKYIGEEGTSCVLSCAVTICCPFDIAISGAALNESNMLNNYVFQPAVMGALMRAIKRADHLCLNPALGLDQERIRNAKRLWELEEEFMVKIRGYRDLEEYYVRS</sequence>
<keyword evidence="2" id="KW-1185">Reference proteome</keyword>
<feature type="non-terminal residue" evidence="1">
    <location>
        <position position="336"/>
    </location>
</feature>
<protein>
    <submittedName>
        <fullName evidence="1">Uncharacterized protein</fullName>
    </submittedName>
</protein>
<name>A0ACC1I2T5_9FUNG</name>
<accession>A0ACC1I2T5</accession>
<dbReference type="Proteomes" id="UP001150581">
    <property type="component" value="Unassembled WGS sequence"/>
</dbReference>
<evidence type="ECO:0000313" key="2">
    <source>
        <dbReference type="Proteomes" id="UP001150581"/>
    </source>
</evidence>
<organism evidence="1 2">
    <name type="scientific">Kickxella alabastrina</name>
    <dbReference type="NCBI Taxonomy" id="61397"/>
    <lineage>
        <taxon>Eukaryota</taxon>
        <taxon>Fungi</taxon>
        <taxon>Fungi incertae sedis</taxon>
        <taxon>Zoopagomycota</taxon>
        <taxon>Kickxellomycotina</taxon>
        <taxon>Kickxellomycetes</taxon>
        <taxon>Kickxellales</taxon>
        <taxon>Kickxellaceae</taxon>
        <taxon>Kickxella</taxon>
    </lineage>
</organism>
<reference evidence="1" key="1">
    <citation type="submission" date="2022-07" db="EMBL/GenBank/DDBJ databases">
        <title>Phylogenomic reconstructions and comparative analyses of Kickxellomycotina fungi.</title>
        <authorList>
            <person name="Reynolds N.K."/>
            <person name="Stajich J.E."/>
            <person name="Barry K."/>
            <person name="Grigoriev I.V."/>
            <person name="Crous P."/>
            <person name="Smith M.E."/>
        </authorList>
    </citation>
    <scope>NUCLEOTIDE SEQUENCE</scope>
    <source>
        <strain evidence="1">Benny 63K</strain>
    </source>
</reference>
<comment type="caution">
    <text evidence="1">The sequence shown here is derived from an EMBL/GenBank/DDBJ whole genome shotgun (WGS) entry which is preliminary data.</text>
</comment>
<gene>
    <name evidence="1" type="ORF">LPJ66_011084</name>
</gene>
<dbReference type="EMBL" id="JANBPG010003184">
    <property type="protein sequence ID" value="KAJ1882955.1"/>
    <property type="molecule type" value="Genomic_DNA"/>
</dbReference>
<proteinExistence type="predicted"/>
<evidence type="ECO:0000313" key="1">
    <source>
        <dbReference type="EMBL" id="KAJ1882955.1"/>
    </source>
</evidence>